<feature type="transmembrane region" description="Helical" evidence="9">
    <location>
        <begin position="276"/>
        <end position="297"/>
    </location>
</feature>
<gene>
    <name evidence="11" type="ORF">ELY33_10730</name>
</gene>
<comment type="similarity">
    <text evidence="2">Belongs to the binding-protein-dependent transport system permease family. HisMQ subfamily.</text>
</comment>
<dbReference type="InterPro" id="IPR010065">
    <property type="entry name" value="AA_ABC_transptr_permease_3TM"/>
</dbReference>
<feature type="transmembrane region" description="Helical" evidence="9">
    <location>
        <begin position="123"/>
        <end position="141"/>
    </location>
</feature>
<protein>
    <submittedName>
        <fullName evidence="11">Amino acid ABC transporter permease</fullName>
    </submittedName>
</protein>
<reference evidence="11 12" key="1">
    <citation type="submission" date="2018-12" db="EMBL/GenBank/DDBJ databases">
        <title>three novel Halomonas strain isolated from plants.</title>
        <authorList>
            <person name="Sun C."/>
        </authorList>
    </citation>
    <scope>NUCLEOTIDE SEQUENCE [LARGE SCALE GENOMIC DNA]</scope>
    <source>
        <strain evidence="11 12">DSM 19434</strain>
    </source>
</reference>
<dbReference type="GO" id="GO:0006865">
    <property type="term" value="P:amino acid transport"/>
    <property type="evidence" value="ECO:0007669"/>
    <property type="project" value="UniProtKB-KW"/>
</dbReference>
<evidence type="ECO:0000256" key="1">
    <source>
        <dbReference type="ARBA" id="ARBA00004429"/>
    </source>
</evidence>
<dbReference type="SUPFAM" id="SSF161098">
    <property type="entry name" value="MetI-like"/>
    <property type="match status" value="1"/>
</dbReference>
<keyword evidence="12" id="KW-1185">Reference proteome</keyword>
<dbReference type="AlphaFoldDB" id="A0A3S0Y525"/>
<dbReference type="InterPro" id="IPR000515">
    <property type="entry name" value="MetI-like"/>
</dbReference>
<comment type="caution">
    <text evidence="11">The sequence shown here is derived from an EMBL/GenBank/DDBJ whole genome shotgun (WGS) entry which is preliminary data.</text>
</comment>
<dbReference type="InterPro" id="IPR043429">
    <property type="entry name" value="ArtM/GltK/GlnP/TcyL/YhdX-like"/>
</dbReference>
<keyword evidence="3 9" id="KW-0813">Transport</keyword>
<evidence type="ECO:0000256" key="8">
    <source>
        <dbReference type="ARBA" id="ARBA00023136"/>
    </source>
</evidence>
<evidence type="ECO:0000313" key="11">
    <source>
        <dbReference type="EMBL" id="RUR30277.1"/>
    </source>
</evidence>
<evidence type="ECO:0000259" key="10">
    <source>
        <dbReference type="PROSITE" id="PS50928"/>
    </source>
</evidence>
<feature type="transmembrane region" description="Helical" evidence="9">
    <location>
        <begin position="304"/>
        <end position="322"/>
    </location>
</feature>
<feature type="transmembrane region" description="Helical" evidence="9">
    <location>
        <begin position="33"/>
        <end position="53"/>
    </location>
</feature>
<feature type="transmembrane region" description="Helical" evidence="9">
    <location>
        <begin position="334"/>
        <end position="352"/>
    </location>
</feature>
<comment type="subcellular location">
    <subcellularLocation>
        <location evidence="1">Cell inner membrane</location>
        <topology evidence="1">Multi-pass membrane protein</topology>
    </subcellularLocation>
    <subcellularLocation>
        <location evidence="9">Cell membrane</location>
        <topology evidence="9">Multi-pass membrane protein</topology>
    </subcellularLocation>
</comment>
<dbReference type="Pfam" id="PF00528">
    <property type="entry name" value="BPD_transp_1"/>
    <property type="match status" value="1"/>
</dbReference>
<organism evidence="11 12">
    <name type="scientific">Vreelandella andesensis</name>
    <dbReference type="NCBI Taxonomy" id="447567"/>
    <lineage>
        <taxon>Bacteria</taxon>
        <taxon>Pseudomonadati</taxon>
        <taxon>Pseudomonadota</taxon>
        <taxon>Gammaproteobacteria</taxon>
        <taxon>Oceanospirillales</taxon>
        <taxon>Halomonadaceae</taxon>
        <taxon>Vreelandella</taxon>
    </lineage>
</organism>
<dbReference type="PROSITE" id="PS50928">
    <property type="entry name" value="ABC_TM1"/>
    <property type="match status" value="1"/>
</dbReference>
<evidence type="ECO:0000256" key="6">
    <source>
        <dbReference type="ARBA" id="ARBA00022970"/>
    </source>
</evidence>
<keyword evidence="4" id="KW-1003">Cell membrane</keyword>
<feature type="transmembrane region" description="Helical" evidence="9">
    <location>
        <begin position="98"/>
        <end position="116"/>
    </location>
</feature>
<dbReference type="GO" id="GO:0043190">
    <property type="term" value="C:ATP-binding cassette (ABC) transporter complex"/>
    <property type="evidence" value="ECO:0007669"/>
    <property type="project" value="InterPro"/>
</dbReference>
<evidence type="ECO:0000313" key="12">
    <source>
        <dbReference type="Proteomes" id="UP000287336"/>
    </source>
</evidence>
<dbReference type="OrthoDB" id="9771188at2"/>
<keyword evidence="8 9" id="KW-0472">Membrane</keyword>
<feature type="domain" description="ABC transmembrane type-1" evidence="10">
    <location>
        <begin position="159"/>
        <end position="353"/>
    </location>
</feature>
<evidence type="ECO:0000256" key="3">
    <source>
        <dbReference type="ARBA" id="ARBA00022448"/>
    </source>
</evidence>
<dbReference type="Gene3D" id="1.10.3720.10">
    <property type="entry name" value="MetI-like"/>
    <property type="match status" value="1"/>
</dbReference>
<proteinExistence type="inferred from homology"/>
<dbReference type="Proteomes" id="UP000287336">
    <property type="component" value="Unassembled WGS sequence"/>
</dbReference>
<dbReference type="PANTHER" id="PTHR30614:SF41">
    <property type="entry name" value="INNER MEMBRANE AMINO-ACID ABC TRANSPORTER PERMEASE PROTEIN YHDY"/>
    <property type="match status" value="1"/>
</dbReference>
<keyword evidence="6" id="KW-0029">Amino-acid transport</keyword>
<keyword evidence="7 9" id="KW-1133">Transmembrane helix</keyword>
<dbReference type="GO" id="GO:0022857">
    <property type="term" value="F:transmembrane transporter activity"/>
    <property type="evidence" value="ECO:0007669"/>
    <property type="project" value="InterPro"/>
</dbReference>
<dbReference type="PANTHER" id="PTHR30614">
    <property type="entry name" value="MEMBRANE COMPONENT OF AMINO ACID ABC TRANSPORTER"/>
    <property type="match status" value="1"/>
</dbReference>
<dbReference type="NCBIfam" id="TIGR01726">
    <property type="entry name" value="HEQRo_perm_3TM"/>
    <property type="match status" value="1"/>
</dbReference>
<dbReference type="EMBL" id="RZHG01000019">
    <property type="protein sequence ID" value="RUR30277.1"/>
    <property type="molecule type" value="Genomic_DNA"/>
</dbReference>
<dbReference type="CDD" id="cd06261">
    <property type="entry name" value="TM_PBP2"/>
    <property type="match status" value="1"/>
</dbReference>
<feature type="transmembrane region" description="Helical" evidence="9">
    <location>
        <begin position="161"/>
        <end position="182"/>
    </location>
</feature>
<sequence>MIHNQTIIKERPAPSSSVGAVAWLRANLFNGPINTIFTLIGLYVLYFLVVPTVQWAFLNADWIGTTRDDCSREGACWVFINARFTQFIYGLYPREEIWRANIVFAGFFTLIAWLAIPRLPFKRWVAVFALVGFPIVAYVLLHGGYFDLPRVSTHRWGGLMLTLLLATVGMVGALPIGIVLALGRRSDMPIVKSFCVVFIEFWRGVPLITVLFMASVMLPLFLPSEMNVDRLVRALIGLTLFQSAYMAEVIRGGLQAIPKGQEEAAAALGMTYWKRMGLIVLPQALKMMIPGIVNTFISLFKDTTLVMIIGLFDLLGIVQAALADSRWLGFSLEGYVFAAFMFWIFCFSMSRYSQYLERKLHTGHKR</sequence>
<accession>A0A3S0Y525</accession>
<dbReference type="FunFam" id="1.10.3720.10:FF:000032">
    <property type="entry name" value="General amino acid ABC transporter permease"/>
    <property type="match status" value="1"/>
</dbReference>
<name>A0A3S0Y525_9GAMM</name>
<evidence type="ECO:0000256" key="9">
    <source>
        <dbReference type="RuleBase" id="RU363032"/>
    </source>
</evidence>
<evidence type="ECO:0000256" key="4">
    <source>
        <dbReference type="ARBA" id="ARBA00022475"/>
    </source>
</evidence>
<dbReference type="RefSeq" id="WP_126947844.1">
    <property type="nucleotide sequence ID" value="NZ_RZHG01000019.1"/>
</dbReference>
<keyword evidence="5 9" id="KW-0812">Transmembrane</keyword>
<feature type="transmembrane region" description="Helical" evidence="9">
    <location>
        <begin position="194"/>
        <end position="222"/>
    </location>
</feature>
<evidence type="ECO:0000256" key="2">
    <source>
        <dbReference type="ARBA" id="ARBA00010072"/>
    </source>
</evidence>
<evidence type="ECO:0000256" key="5">
    <source>
        <dbReference type="ARBA" id="ARBA00022692"/>
    </source>
</evidence>
<evidence type="ECO:0000256" key="7">
    <source>
        <dbReference type="ARBA" id="ARBA00022989"/>
    </source>
</evidence>
<dbReference type="InterPro" id="IPR035906">
    <property type="entry name" value="MetI-like_sf"/>
</dbReference>